<evidence type="ECO:0000313" key="1">
    <source>
        <dbReference type="EMBL" id="RNB87356.1"/>
    </source>
</evidence>
<dbReference type="OrthoDB" id="2472182at2"/>
<organism evidence="1 2">
    <name type="scientific">Brevibacillus fluminis</name>
    <dbReference type="NCBI Taxonomy" id="511487"/>
    <lineage>
        <taxon>Bacteria</taxon>
        <taxon>Bacillati</taxon>
        <taxon>Bacillota</taxon>
        <taxon>Bacilli</taxon>
        <taxon>Bacillales</taxon>
        <taxon>Paenibacillaceae</taxon>
        <taxon>Brevibacillus</taxon>
    </lineage>
</organism>
<proteinExistence type="predicted"/>
<gene>
    <name evidence="1" type="ORF">EDM56_16980</name>
</gene>
<reference evidence="1 2" key="1">
    <citation type="submission" date="2018-10" db="EMBL/GenBank/DDBJ databases">
        <title>Phylogenomics of Brevibacillus.</title>
        <authorList>
            <person name="Dunlap C."/>
        </authorList>
    </citation>
    <scope>NUCLEOTIDE SEQUENCE [LARGE SCALE GENOMIC DNA]</scope>
    <source>
        <strain evidence="1 2">JCM 15716</strain>
    </source>
</reference>
<name>A0A3M8DH72_9BACL</name>
<keyword evidence="2" id="KW-1185">Reference proteome</keyword>
<protein>
    <submittedName>
        <fullName evidence="1">Uncharacterized protein</fullName>
    </submittedName>
</protein>
<dbReference type="Proteomes" id="UP000271031">
    <property type="component" value="Unassembled WGS sequence"/>
</dbReference>
<sequence>MIYYLTWQEDDWLDEIIDRFPGMNALVPNGKSLQVIRQAKAAGEVTRMVIVVNVGQEPEETKQFLDMLAADGDLASYPLFLVGGAPDVKSEWQESYPQADVVAIDCHPFEFDYDAVLSRMEQRLEEQR</sequence>
<dbReference type="EMBL" id="RHHQ01000012">
    <property type="protein sequence ID" value="RNB87356.1"/>
    <property type="molecule type" value="Genomic_DNA"/>
</dbReference>
<comment type="caution">
    <text evidence="1">The sequence shown here is derived from an EMBL/GenBank/DDBJ whole genome shotgun (WGS) entry which is preliminary data.</text>
</comment>
<accession>A0A3M8DH72</accession>
<dbReference type="RefSeq" id="WP_122919054.1">
    <property type="nucleotide sequence ID" value="NZ_RHHQ01000012.1"/>
</dbReference>
<dbReference type="AlphaFoldDB" id="A0A3M8DH72"/>
<evidence type="ECO:0000313" key="2">
    <source>
        <dbReference type="Proteomes" id="UP000271031"/>
    </source>
</evidence>